<dbReference type="InterPro" id="IPR000792">
    <property type="entry name" value="Tscrpt_reg_LuxR_C"/>
</dbReference>
<dbReference type="Gene3D" id="1.10.10.10">
    <property type="entry name" value="Winged helix-like DNA-binding domain superfamily/Winged helix DNA-binding domain"/>
    <property type="match status" value="1"/>
</dbReference>
<organism evidence="5 6">
    <name type="scientific">Porphyromonas macacae</name>
    <dbReference type="NCBI Taxonomy" id="28115"/>
    <lineage>
        <taxon>Bacteria</taxon>
        <taxon>Pseudomonadati</taxon>
        <taxon>Bacteroidota</taxon>
        <taxon>Bacteroidia</taxon>
        <taxon>Bacteroidales</taxon>
        <taxon>Porphyromonadaceae</taxon>
        <taxon>Porphyromonas</taxon>
    </lineage>
</organism>
<dbReference type="SUPFAM" id="SSF46894">
    <property type="entry name" value="C-terminal effector domain of the bipartite response regulators"/>
    <property type="match status" value="1"/>
</dbReference>
<comment type="caution">
    <text evidence="5">The sequence shown here is derived from an EMBL/GenBank/DDBJ whole genome shotgun (WGS) entry which is preliminary data.</text>
</comment>
<feature type="domain" description="HTH luxR-type" evidence="4">
    <location>
        <begin position="190"/>
        <end position="255"/>
    </location>
</feature>
<dbReference type="PROSITE" id="PS00622">
    <property type="entry name" value="HTH_LUXR_1"/>
    <property type="match status" value="1"/>
</dbReference>
<keyword evidence="3" id="KW-0804">Transcription</keyword>
<evidence type="ECO:0000313" key="5">
    <source>
        <dbReference type="EMBL" id="KGN75435.1"/>
    </source>
</evidence>
<gene>
    <name evidence="5" type="ORF">HQ47_01760</name>
</gene>
<dbReference type="GO" id="GO:0003677">
    <property type="term" value="F:DNA binding"/>
    <property type="evidence" value="ECO:0007669"/>
    <property type="project" value="UniProtKB-KW"/>
</dbReference>
<evidence type="ECO:0000256" key="1">
    <source>
        <dbReference type="ARBA" id="ARBA00023015"/>
    </source>
</evidence>
<accession>A0A0A2ED94</accession>
<dbReference type="AlphaFoldDB" id="A0A0A2ED94"/>
<dbReference type="Pfam" id="PF00196">
    <property type="entry name" value="GerE"/>
    <property type="match status" value="1"/>
</dbReference>
<dbReference type="eggNOG" id="COG2197">
    <property type="taxonomic scope" value="Bacteria"/>
</dbReference>
<dbReference type="OrthoDB" id="1727128at2"/>
<dbReference type="SMART" id="SM00421">
    <property type="entry name" value="HTH_LUXR"/>
    <property type="match status" value="1"/>
</dbReference>
<dbReference type="Proteomes" id="UP000030103">
    <property type="component" value="Unassembled WGS sequence"/>
</dbReference>
<dbReference type="CDD" id="cd06170">
    <property type="entry name" value="LuxR_C_like"/>
    <property type="match status" value="1"/>
</dbReference>
<keyword evidence="6" id="KW-1185">Reference proteome</keyword>
<name>A0A0A2ED94_9PORP</name>
<evidence type="ECO:0000313" key="6">
    <source>
        <dbReference type="Proteomes" id="UP000030103"/>
    </source>
</evidence>
<dbReference type="STRING" id="28115.HQ47_01760"/>
<dbReference type="InterPro" id="IPR016032">
    <property type="entry name" value="Sig_transdc_resp-reg_C-effctor"/>
</dbReference>
<keyword evidence="1" id="KW-0805">Transcription regulation</keyword>
<dbReference type="InterPro" id="IPR036388">
    <property type="entry name" value="WH-like_DNA-bd_sf"/>
</dbReference>
<dbReference type="PANTHER" id="PTHR44688">
    <property type="entry name" value="DNA-BINDING TRANSCRIPTIONAL ACTIVATOR DEVR_DOSR"/>
    <property type="match status" value="1"/>
</dbReference>
<reference evidence="5 6" key="1">
    <citation type="submission" date="2014-09" db="EMBL/GenBank/DDBJ databases">
        <title>Draft Genome Sequence of Porphyromonas macacae COT-192_OH2859.</title>
        <authorList>
            <person name="Wallis C."/>
            <person name="Deusch O."/>
            <person name="O'Flynn C."/>
            <person name="Davis I."/>
            <person name="Horsfall A."/>
            <person name="Kirkwood N."/>
            <person name="Harris S."/>
            <person name="Eisen J.A."/>
            <person name="Coil D.A."/>
            <person name="Darling A.E."/>
            <person name="Jospin G."/>
            <person name="Alexiev A."/>
        </authorList>
    </citation>
    <scope>NUCLEOTIDE SEQUENCE [LARGE SCALE GENOMIC DNA]</scope>
    <source>
        <strain evidence="6">COT-192 OH2859</strain>
    </source>
</reference>
<evidence type="ECO:0000256" key="2">
    <source>
        <dbReference type="ARBA" id="ARBA00023125"/>
    </source>
</evidence>
<dbReference type="GO" id="GO:0006355">
    <property type="term" value="P:regulation of DNA-templated transcription"/>
    <property type="evidence" value="ECO:0007669"/>
    <property type="project" value="InterPro"/>
</dbReference>
<dbReference type="Gene3D" id="3.30.450.20">
    <property type="entry name" value="PAS domain"/>
    <property type="match status" value="1"/>
</dbReference>
<proteinExistence type="predicted"/>
<protein>
    <submittedName>
        <fullName evidence="5">LuxR family transcriptional regulator</fullName>
    </submittedName>
</protein>
<dbReference type="RefSeq" id="WP_036872888.1">
    <property type="nucleotide sequence ID" value="NZ_JRFA01000006.1"/>
</dbReference>
<sequence>MNIETRKLSGFELSKGVRPQVCEDEYLNIQPYMDSMAAVAQLTYKSLYIIDYNRMNFLYVSENPLFLCGEMVEQVQQEGYAFYYRHVPQEDLEFLFSVNRAGFEFFMGIPISDRHKYTISYNFHLYREHSKEKMLVNHQITPLRLTAEGNIWLALCMVSLAPSQELHVAYITAVHSNQSWHYTLKTGRWKLCENIDLSESEKAVIRLANQGFSVSEIAREINRSEDSVKGYRKSLFVKLGVTNISEAIAVATHRRLI</sequence>
<dbReference type="PANTHER" id="PTHR44688:SF16">
    <property type="entry name" value="DNA-BINDING TRANSCRIPTIONAL ACTIVATOR DEVR_DOSR"/>
    <property type="match status" value="1"/>
</dbReference>
<dbReference type="PROSITE" id="PS50043">
    <property type="entry name" value="HTH_LUXR_2"/>
    <property type="match status" value="1"/>
</dbReference>
<keyword evidence="2" id="KW-0238">DNA-binding</keyword>
<evidence type="ECO:0000256" key="3">
    <source>
        <dbReference type="ARBA" id="ARBA00023163"/>
    </source>
</evidence>
<evidence type="ECO:0000259" key="4">
    <source>
        <dbReference type="PROSITE" id="PS50043"/>
    </source>
</evidence>
<dbReference type="EMBL" id="JRFA01000006">
    <property type="protein sequence ID" value="KGN75435.1"/>
    <property type="molecule type" value="Genomic_DNA"/>
</dbReference>